<dbReference type="InterPro" id="IPR036412">
    <property type="entry name" value="HAD-like_sf"/>
</dbReference>
<reference evidence="3" key="1">
    <citation type="submission" date="2017-02" db="EMBL/GenBank/DDBJ databases">
        <title>Delving into the versatile metabolic prowess of the omnipresent phylum Bacteroidetes.</title>
        <authorList>
            <person name="Nobu M.K."/>
            <person name="Mei R."/>
            <person name="Narihiro T."/>
            <person name="Kuroda K."/>
            <person name="Liu W.-T."/>
        </authorList>
    </citation>
    <scope>NUCLEOTIDE SEQUENCE</scope>
    <source>
        <strain evidence="3">ADurb.Bin160</strain>
    </source>
</reference>
<dbReference type="PANTHER" id="PTHR35134:SF2">
    <property type="entry name" value="NUCLEOTIDASE YQFW-RELATED"/>
    <property type="match status" value="1"/>
</dbReference>
<proteinExistence type="inferred from homology"/>
<dbReference type="AlphaFoldDB" id="A0A1V5ZN31"/>
<name>A0A1V5ZN31_9BACT</name>
<protein>
    <submittedName>
        <fullName evidence="3">5' nucleotidase, deoxy (Pyrimidine), cytosolic type C protein (NT5C)</fullName>
    </submittedName>
</protein>
<evidence type="ECO:0000256" key="1">
    <source>
        <dbReference type="ARBA" id="ARBA00009589"/>
    </source>
</evidence>
<evidence type="ECO:0000256" key="2">
    <source>
        <dbReference type="PIRSR" id="PIRSR610708-1"/>
    </source>
</evidence>
<dbReference type="PANTHER" id="PTHR35134">
    <property type="entry name" value="NUCLEOTIDASE YQFW-RELATED"/>
    <property type="match status" value="1"/>
</dbReference>
<dbReference type="GO" id="GO:0009264">
    <property type="term" value="P:deoxyribonucleotide catabolic process"/>
    <property type="evidence" value="ECO:0007669"/>
    <property type="project" value="InterPro"/>
</dbReference>
<comment type="caution">
    <text evidence="3">The sequence shown here is derived from an EMBL/GenBank/DDBJ whole genome shotgun (WGS) entry which is preliminary data.</text>
</comment>
<dbReference type="EMBL" id="MWDB01000012">
    <property type="protein sequence ID" value="OQB41700.1"/>
    <property type="molecule type" value="Genomic_DNA"/>
</dbReference>
<dbReference type="GO" id="GO:0008253">
    <property type="term" value="F:5'-nucleotidase activity"/>
    <property type="evidence" value="ECO:0007669"/>
    <property type="project" value="InterPro"/>
</dbReference>
<dbReference type="Pfam" id="PF06941">
    <property type="entry name" value="NT5C"/>
    <property type="match status" value="1"/>
</dbReference>
<accession>A0A1V5ZN31</accession>
<dbReference type="InterPro" id="IPR010708">
    <property type="entry name" value="5'(3')-deoxyribonucleotidase"/>
</dbReference>
<dbReference type="InterPro" id="IPR023214">
    <property type="entry name" value="HAD_sf"/>
</dbReference>
<dbReference type="InterPro" id="IPR052419">
    <property type="entry name" value="5_3-deoxyribonucleotidase-like"/>
</dbReference>
<dbReference type="Gene3D" id="3.40.50.1000">
    <property type="entry name" value="HAD superfamily/HAD-like"/>
    <property type="match status" value="1"/>
</dbReference>
<organism evidence="3">
    <name type="scientific">candidate division CPR1 bacterium ADurb.Bin160</name>
    <dbReference type="NCBI Taxonomy" id="1852826"/>
    <lineage>
        <taxon>Bacteria</taxon>
        <taxon>candidate division CPR1</taxon>
    </lineage>
</organism>
<evidence type="ECO:0000313" key="3">
    <source>
        <dbReference type="EMBL" id="OQB41700.1"/>
    </source>
</evidence>
<sequence>MKIAFDLDGVVADSFQQIRKRILEMKNFDILENLNSYSLVSQKLDYDESQKIIYDVIIKENRHIKMYPEAKDVLTELYEATNEPICFVTARPKEAKRATKRWLDRNLNVPYNIFFSTPEKKEKYLIEGGFKFFVEDRAETVNKCEKMKINFLITRPWNETQKTNTNVIRVNNLNEVKSKYLLFNNIYKMFLI</sequence>
<dbReference type="SUPFAM" id="SSF56784">
    <property type="entry name" value="HAD-like"/>
    <property type="match status" value="1"/>
</dbReference>
<feature type="active site" description="Proton donor" evidence="2">
    <location>
        <position position="8"/>
    </location>
</feature>
<feature type="active site" description="Nucleophile" evidence="2">
    <location>
        <position position="6"/>
    </location>
</feature>
<dbReference type="Proteomes" id="UP000485621">
    <property type="component" value="Unassembled WGS sequence"/>
</dbReference>
<comment type="similarity">
    <text evidence="1">Belongs to the 5'(3')-deoxyribonucleotidase family.</text>
</comment>
<gene>
    <name evidence="3" type="ORF">BWY04_00696</name>
</gene>